<organism evidence="1">
    <name type="scientific">Homalodisca liturata</name>
    <dbReference type="NCBI Taxonomy" id="320908"/>
    <lineage>
        <taxon>Eukaryota</taxon>
        <taxon>Metazoa</taxon>
        <taxon>Ecdysozoa</taxon>
        <taxon>Arthropoda</taxon>
        <taxon>Hexapoda</taxon>
        <taxon>Insecta</taxon>
        <taxon>Pterygota</taxon>
        <taxon>Neoptera</taxon>
        <taxon>Paraneoptera</taxon>
        <taxon>Hemiptera</taxon>
        <taxon>Auchenorrhyncha</taxon>
        <taxon>Membracoidea</taxon>
        <taxon>Cicadellidae</taxon>
        <taxon>Cicadellinae</taxon>
        <taxon>Proconiini</taxon>
        <taxon>Homalodisca</taxon>
    </lineage>
</organism>
<sequence>MIKYLSVHSDNCCLFSLSTFLFLPSIVEAAKLNSLIKLATVANSMLNTKKLQPVKKHCINIHQQQMTDRMTGDLAEQVQSGGRSVFVSHQAVPIRVGGWCEFGTIELLILALNR</sequence>
<accession>A0A1B6IXM6</accession>
<dbReference type="AlphaFoldDB" id="A0A1B6IXM6"/>
<protein>
    <submittedName>
        <fullName evidence="1">Uncharacterized protein</fullName>
    </submittedName>
</protein>
<name>A0A1B6IXM6_9HEMI</name>
<proteinExistence type="predicted"/>
<evidence type="ECO:0000313" key="1">
    <source>
        <dbReference type="EMBL" id="JAS91663.1"/>
    </source>
</evidence>
<gene>
    <name evidence="1" type="ORF">g.15071</name>
</gene>
<reference evidence="1" key="1">
    <citation type="submission" date="2015-11" db="EMBL/GenBank/DDBJ databases">
        <title>De novo transcriptome assembly of four potential Pierce s Disease insect vectors from Arizona vineyards.</title>
        <authorList>
            <person name="Tassone E.E."/>
        </authorList>
    </citation>
    <scope>NUCLEOTIDE SEQUENCE</scope>
</reference>
<dbReference type="EMBL" id="GECU01016043">
    <property type="protein sequence ID" value="JAS91663.1"/>
    <property type="molecule type" value="Transcribed_RNA"/>
</dbReference>